<dbReference type="EMBL" id="GBRH01165763">
    <property type="protein sequence ID" value="JAE32133.1"/>
    <property type="molecule type" value="Transcribed_RNA"/>
</dbReference>
<dbReference type="AlphaFoldDB" id="A0A0A9HGX5"/>
<proteinExistence type="predicted"/>
<accession>A0A0A9HGX5</accession>
<sequence length="39" mass="4437">MSHWTHIHIPASALLVHSKILSDLRGFCDELWIAVQSHS</sequence>
<protein>
    <submittedName>
        <fullName evidence="1">Uncharacterized protein</fullName>
    </submittedName>
</protein>
<reference evidence="1" key="1">
    <citation type="submission" date="2014-09" db="EMBL/GenBank/DDBJ databases">
        <authorList>
            <person name="Magalhaes I.L.F."/>
            <person name="Oliveira U."/>
            <person name="Santos F.R."/>
            <person name="Vidigal T.H.D.A."/>
            <person name="Brescovit A.D."/>
            <person name="Santos A.J."/>
        </authorList>
    </citation>
    <scope>NUCLEOTIDE SEQUENCE</scope>
    <source>
        <tissue evidence="1">Shoot tissue taken approximately 20 cm above the soil surface</tissue>
    </source>
</reference>
<reference evidence="1" key="2">
    <citation type="journal article" date="2015" name="Data Brief">
        <title>Shoot transcriptome of the giant reed, Arundo donax.</title>
        <authorList>
            <person name="Barrero R.A."/>
            <person name="Guerrero F.D."/>
            <person name="Moolhuijzen P."/>
            <person name="Goolsby J.A."/>
            <person name="Tidwell J."/>
            <person name="Bellgard S.E."/>
            <person name="Bellgard M.I."/>
        </authorList>
    </citation>
    <scope>NUCLEOTIDE SEQUENCE</scope>
    <source>
        <tissue evidence="1">Shoot tissue taken approximately 20 cm above the soil surface</tissue>
    </source>
</reference>
<evidence type="ECO:0000313" key="1">
    <source>
        <dbReference type="EMBL" id="JAE32133.1"/>
    </source>
</evidence>
<organism evidence="1">
    <name type="scientific">Arundo donax</name>
    <name type="common">Giant reed</name>
    <name type="synonym">Donax arundinaceus</name>
    <dbReference type="NCBI Taxonomy" id="35708"/>
    <lineage>
        <taxon>Eukaryota</taxon>
        <taxon>Viridiplantae</taxon>
        <taxon>Streptophyta</taxon>
        <taxon>Embryophyta</taxon>
        <taxon>Tracheophyta</taxon>
        <taxon>Spermatophyta</taxon>
        <taxon>Magnoliopsida</taxon>
        <taxon>Liliopsida</taxon>
        <taxon>Poales</taxon>
        <taxon>Poaceae</taxon>
        <taxon>PACMAD clade</taxon>
        <taxon>Arundinoideae</taxon>
        <taxon>Arundineae</taxon>
        <taxon>Arundo</taxon>
    </lineage>
</organism>
<name>A0A0A9HGX5_ARUDO</name>